<name>A0A7S5DR42_RHIRH</name>
<sequence>MESLGRRSDFIEKRSRCPSDLAKSDGHVQFIFTQSDFS</sequence>
<organism evidence="1">
    <name type="scientific">Rhizobium rhizogenes</name>
    <name type="common">Agrobacterium rhizogenes</name>
    <dbReference type="NCBI Taxonomy" id="359"/>
    <lineage>
        <taxon>Bacteria</taxon>
        <taxon>Pseudomonadati</taxon>
        <taxon>Pseudomonadota</taxon>
        <taxon>Alphaproteobacteria</taxon>
        <taxon>Hyphomicrobiales</taxon>
        <taxon>Rhizobiaceae</taxon>
        <taxon>Rhizobium/Agrobacterium group</taxon>
        <taxon>Rhizobium</taxon>
    </lineage>
</organism>
<protein>
    <submittedName>
        <fullName evidence="1">Uncharacterized protein</fullName>
    </submittedName>
</protein>
<proteinExistence type="predicted"/>
<gene>
    <name evidence="1" type="ORF">pC6.5c_509</name>
</gene>
<dbReference type="EMBL" id="MK318988">
    <property type="protein sequence ID" value="QCL10403.1"/>
    <property type="molecule type" value="Genomic_DNA"/>
</dbReference>
<geneLocation type="plasmid" evidence="1">
    <name>pC6.5c</name>
</geneLocation>
<keyword evidence="1" id="KW-0614">Plasmid</keyword>
<accession>A0A7S5DR42</accession>
<evidence type="ECO:0000313" key="1">
    <source>
        <dbReference type="EMBL" id="QCL10403.1"/>
    </source>
</evidence>
<reference evidence="1" key="1">
    <citation type="submission" date="2018-12" db="EMBL/GenBank/DDBJ databases">
        <title>Three Rhizobium rhizogenes strains isolated from the same crown gall tumor carry diverse plasmids.</title>
        <authorList>
            <person name="Pulawska J."/>
            <person name="Kuzmanovic N."/>
        </authorList>
    </citation>
    <scope>NUCLEOTIDE SEQUENCE</scope>
    <source>
        <strain evidence="1">C6.5</strain>
        <plasmid evidence="1">pC6.5c</plasmid>
    </source>
</reference>
<dbReference type="AlphaFoldDB" id="A0A7S5DR42"/>